<keyword evidence="7 11" id="KW-1133">Transmembrane helix</keyword>
<evidence type="ECO:0000256" key="11">
    <source>
        <dbReference type="SAM" id="Phobius"/>
    </source>
</evidence>
<feature type="transmembrane region" description="Helical" evidence="11">
    <location>
        <begin position="436"/>
        <end position="457"/>
    </location>
</feature>
<feature type="chain" id="PRO_5033223363" evidence="12">
    <location>
        <begin position="24"/>
        <end position="493"/>
    </location>
</feature>
<evidence type="ECO:0000256" key="1">
    <source>
        <dbReference type="ARBA" id="ARBA00004479"/>
    </source>
</evidence>
<comment type="subcellular location">
    <subcellularLocation>
        <location evidence="10">Endomembrane system</location>
        <topology evidence="10">Single-pass membrane protein</topology>
    </subcellularLocation>
    <subcellularLocation>
        <location evidence="1">Membrane</location>
        <topology evidence="1">Single-pass type I membrane protein</topology>
    </subcellularLocation>
</comment>
<evidence type="ECO:0000256" key="10">
    <source>
        <dbReference type="ARBA" id="ARBA00037847"/>
    </source>
</evidence>
<reference evidence="15 17" key="1">
    <citation type="submission" date="2015-02" db="EMBL/GenBank/DDBJ databases">
        <authorList>
            <person name="Chooi Y.-H."/>
        </authorList>
    </citation>
    <scope>NUCLEOTIDE SEQUENCE [LARGE SCALE GENOMIC DNA]</scope>
    <source>
        <strain evidence="15">E3</strain>
    </source>
</reference>
<feature type="domain" description="PA" evidence="13">
    <location>
        <begin position="68"/>
        <end position="149"/>
    </location>
</feature>
<dbReference type="EMBL" id="CDSF01000080">
    <property type="protein sequence ID" value="CEO97730.1"/>
    <property type="molecule type" value="Genomic_DNA"/>
</dbReference>
<geneLocation type="mitochondrion" evidence="16"/>
<dbReference type="PROSITE" id="PS51257">
    <property type="entry name" value="PROKAR_LIPOPROTEIN"/>
    <property type="match status" value="1"/>
</dbReference>
<dbReference type="STRING" id="37360.A0A0G4IR44"/>
<evidence type="ECO:0000313" key="16">
    <source>
        <dbReference type="EMBL" id="SPQ98274.1"/>
    </source>
</evidence>
<dbReference type="InterPro" id="IPR056858">
    <property type="entry name" value="VSR_TRX"/>
</dbReference>
<keyword evidence="16" id="KW-0496">Mitochondrion</keyword>
<dbReference type="Gene3D" id="3.50.30.30">
    <property type="match status" value="1"/>
</dbReference>
<dbReference type="PANTHER" id="PTHR22702">
    <property type="entry name" value="PROTEASE-ASSOCIATED DOMAIN-CONTAINING PROTEIN"/>
    <property type="match status" value="1"/>
</dbReference>
<evidence type="ECO:0000256" key="3">
    <source>
        <dbReference type="ARBA" id="ARBA00022692"/>
    </source>
</evidence>
<keyword evidence="5" id="KW-0677">Repeat</keyword>
<evidence type="ECO:0000256" key="8">
    <source>
        <dbReference type="ARBA" id="ARBA00023136"/>
    </source>
</evidence>
<protein>
    <submittedName>
        <fullName evidence="15">Uncharacterized protein</fullName>
    </submittedName>
</protein>
<evidence type="ECO:0000256" key="9">
    <source>
        <dbReference type="ARBA" id="ARBA00023180"/>
    </source>
</evidence>
<evidence type="ECO:0000313" key="18">
    <source>
        <dbReference type="Proteomes" id="UP000290189"/>
    </source>
</evidence>
<evidence type="ECO:0000256" key="12">
    <source>
        <dbReference type="SAM" id="SignalP"/>
    </source>
</evidence>
<keyword evidence="4 12" id="KW-0732">Signal</keyword>
<dbReference type="Proteomes" id="UP000290189">
    <property type="component" value="Unassembled WGS sequence"/>
</dbReference>
<keyword evidence="8 11" id="KW-0472">Membrane</keyword>
<evidence type="ECO:0000313" key="17">
    <source>
        <dbReference type="Proteomes" id="UP000039324"/>
    </source>
</evidence>
<evidence type="ECO:0000256" key="6">
    <source>
        <dbReference type="ARBA" id="ARBA00022837"/>
    </source>
</evidence>
<dbReference type="GO" id="GO:0012505">
    <property type="term" value="C:endomembrane system"/>
    <property type="evidence" value="ECO:0007669"/>
    <property type="project" value="UniProtKB-SubCell"/>
</dbReference>
<organism evidence="15 17">
    <name type="scientific">Plasmodiophora brassicae</name>
    <name type="common">Clubroot disease agent</name>
    <dbReference type="NCBI Taxonomy" id="37360"/>
    <lineage>
        <taxon>Eukaryota</taxon>
        <taxon>Sar</taxon>
        <taxon>Rhizaria</taxon>
        <taxon>Endomyxa</taxon>
        <taxon>Phytomyxea</taxon>
        <taxon>Plasmodiophorida</taxon>
        <taxon>Plasmodiophoridae</taxon>
        <taxon>Plasmodiophora</taxon>
    </lineage>
</organism>
<evidence type="ECO:0000259" key="13">
    <source>
        <dbReference type="Pfam" id="PF02225"/>
    </source>
</evidence>
<dbReference type="GO" id="GO:0016020">
    <property type="term" value="C:membrane"/>
    <property type="evidence" value="ECO:0007669"/>
    <property type="project" value="UniProtKB-SubCell"/>
</dbReference>
<evidence type="ECO:0000256" key="7">
    <source>
        <dbReference type="ARBA" id="ARBA00022989"/>
    </source>
</evidence>
<dbReference type="OrthoDB" id="10045365at2759"/>
<keyword evidence="9" id="KW-0325">Glycoprotein</keyword>
<dbReference type="OMA" id="DRGICTF"/>
<feature type="signal peptide" evidence="12">
    <location>
        <begin position="1"/>
        <end position="23"/>
    </location>
</feature>
<dbReference type="Proteomes" id="UP000039324">
    <property type="component" value="Unassembled WGS sequence"/>
</dbReference>
<keyword evidence="3 11" id="KW-0812">Transmembrane</keyword>
<keyword evidence="2" id="KW-0245">EGF-like domain</keyword>
<dbReference type="SUPFAM" id="SSF52025">
    <property type="entry name" value="PA domain"/>
    <property type="match status" value="1"/>
</dbReference>
<evidence type="ECO:0000256" key="4">
    <source>
        <dbReference type="ARBA" id="ARBA00022729"/>
    </source>
</evidence>
<dbReference type="PANTHER" id="PTHR22702:SF1">
    <property type="entry name" value="PROTEASE-ASSOCIATED DOMAIN-CONTAINING PROTEIN 1"/>
    <property type="match status" value="1"/>
</dbReference>
<sequence length="493" mass="53858">MMVGVRAWCALLALVVIACGASSDNRMSVTQPQELRGQVDEQPSLFGMPTYGRSLRGQIFWSTNRDDRTGCKPIQQTPNNPNHNPIVYMFERGGCTFVTKVRHAQDAGATAVIVKNDGDGPLPHMSNDGSGMSIVIPSMIIKKSAGDKITNWAEQHPDAFIEVSIEYGLPESDVVDYRLWTSSMDPQAFEFKLNFRDVAKALEKKARFDVRYFFVSGKSYGCDKGDVCGNQCTNSGKYCAVDPDHDLNEGVSGAQVVQENLREMCIFQQAKSGQKEYLWWAYVNEFRTKCASVNTVDEACSKSVVEKIDGLSWNGVHDCVQSSGGSDQTSGTNSMIEAELKAKEDDGVYLLPTLIVNGVTYYGSLSCPMPLDLAHCGVLKTMCTAYTNGLEPAVCSPSKGCELGKTRDACDRCNEPGSPDFMTDPESCEHDGGASVGTIIVLIVILAAILIAAAIVYHQHTSNKMRDELRSIMAQYVPLEGDGHSANEHTRFV</sequence>
<accession>A0A0G4IR44</accession>
<feature type="domain" description="Vacuolar sorting receptor thioredoxin-like" evidence="14">
    <location>
        <begin position="175"/>
        <end position="367"/>
    </location>
</feature>
<evidence type="ECO:0000259" key="14">
    <source>
        <dbReference type="Pfam" id="PF25011"/>
    </source>
</evidence>
<proteinExistence type="predicted"/>
<keyword evidence="6" id="KW-0106">Calcium</keyword>
<dbReference type="Pfam" id="PF02225">
    <property type="entry name" value="PA"/>
    <property type="match status" value="1"/>
</dbReference>
<reference evidence="16 18" key="2">
    <citation type="submission" date="2018-03" db="EMBL/GenBank/DDBJ databases">
        <authorList>
            <person name="Fogelqvist J."/>
        </authorList>
    </citation>
    <scope>NUCLEOTIDE SEQUENCE [LARGE SCALE GENOMIC DNA]</scope>
</reference>
<dbReference type="InterPro" id="IPR003137">
    <property type="entry name" value="PA_domain"/>
</dbReference>
<gene>
    <name evidence="15" type="ORF">PBRA_005844</name>
    <name evidence="16" type="ORF">PLBR_LOCUS5489</name>
</gene>
<dbReference type="Pfam" id="PF25011">
    <property type="entry name" value="VSR_TRX"/>
    <property type="match status" value="1"/>
</dbReference>
<evidence type="ECO:0000256" key="2">
    <source>
        <dbReference type="ARBA" id="ARBA00022536"/>
    </source>
</evidence>
<dbReference type="InterPro" id="IPR046450">
    <property type="entry name" value="PA_dom_sf"/>
</dbReference>
<dbReference type="AlphaFoldDB" id="A0A0G4IR44"/>
<evidence type="ECO:0000256" key="5">
    <source>
        <dbReference type="ARBA" id="ARBA00022737"/>
    </source>
</evidence>
<keyword evidence="17" id="KW-1185">Reference proteome</keyword>
<evidence type="ECO:0000313" key="15">
    <source>
        <dbReference type="EMBL" id="CEO97730.1"/>
    </source>
</evidence>
<dbReference type="EMBL" id="OVEO01000009">
    <property type="protein sequence ID" value="SPQ98274.1"/>
    <property type="molecule type" value="Genomic_DNA"/>
</dbReference>
<name>A0A0G4IR44_PLABS</name>